<dbReference type="Proteomes" id="UP000250235">
    <property type="component" value="Unassembled WGS sequence"/>
</dbReference>
<gene>
    <name evidence="1" type="ORF">F511_14908</name>
</gene>
<protein>
    <submittedName>
        <fullName evidence="1">Uncharacterized protein</fullName>
    </submittedName>
</protein>
<dbReference type="EMBL" id="KV007634">
    <property type="protein sequence ID" value="KZV31213.1"/>
    <property type="molecule type" value="Genomic_DNA"/>
</dbReference>
<organism evidence="1 2">
    <name type="scientific">Dorcoceras hygrometricum</name>
    <dbReference type="NCBI Taxonomy" id="472368"/>
    <lineage>
        <taxon>Eukaryota</taxon>
        <taxon>Viridiplantae</taxon>
        <taxon>Streptophyta</taxon>
        <taxon>Embryophyta</taxon>
        <taxon>Tracheophyta</taxon>
        <taxon>Spermatophyta</taxon>
        <taxon>Magnoliopsida</taxon>
        <taxon>eudicotyledons</taxon>
        <taxon>Gunneridae</taxon>
        <taxon>Pentapetalae</taxon>
        <taxon>asterids</taxon>
        <taxon>lamiids</taxon>
        <taxon>Lamiales</taxon>
        <taxon>Gesneriaceae</taxon>
        <taxon>Didymocarpoideae</taxon>
        <taxon>Trichosporeae</taxon>
        <taxon>Loxocarpinae</taxon>
        <taxon>Dorcoceras</taxon>
    </lineage>
</organism>
<dbReference type="AlphaFoldDB" id="A0A2Z7B9M8"/>
<keyword evidence="2" id="KW-1185">Reference proteome</keyword>
<evidence type="ECO:0000313" key="2">
    <source>
        <dbReference type="Proteomes" id="UP000250235"/>
    </source>
</evidence>
<evidence type="ECO:0000313" key="1">
    <source>
        <dbReference type="EMBL" id="KZV31213.1"/>
    </source>
</evidence>
<sequence length="206" mass="23221">MHEGYQESSGNKAQRLSCADIIILLRSSGATTQPTITGQWNSGTTTQPDTTIATLDLSGTTTQPSDHNAQSASAHKGIKLNILRRTQLQQPAQIYYSPDSQKLRREMLKAAKGQKNHWTTIAKFRYSNLTITKRHHMLILKMTSIYFLFNAIFKYLRNVSNLILDNTHAGILIAYLLQAKSENPKITNDKTKSFKYESPMVKFSIS</sequence>
<reference evidence="1 2" key="1">
    <citation type="journal article" date="2015" name="Proc. Natl. Acad. Sci. U.S.A.">
        <title>The resurrection genome of Boea hygrometrica: A blueprint for survival of dehydration.</title>
        <authorList>
            <person name="Xiao L."/>
            <person name="Yang G."/>
            <person name="Zhang L."/>
            <person name="Yang X."/>
            <person name="Zhao S."/>
            <person name="Ji Z."/>
            <person name="Zhou Q."/>
            <person name="Hu M."/>
            <person name="Wang Y."/>
            <person name="Chen M."/>
            <person name="Xu Y."/>
            <person name="Jin H."/>
            <person name="Xiao X."/>
            <person name="Hu G."/>
            <person name="Bao F."/>
            <person name="Hu Y."/>
            <person name="Wan P."/>
            <person name="Li L."/>
            <person name="Deng X."/>
            <person name="Kuang T."/>
            <person name="Xiang C."/>
            <person name="Zhu J.K."/>
            <person name="Oliver M.J."/>
            <person name="He Y."/>
        </authorList>
    </citation>
    <scope>NUCLEOTIDE SEQUENCE [LARGE SCALE GENOMIC DNA]</scope>
    <source>
        <strain evidence="2">cv. XS01</strain>
    </source>
</reference>
<accession>A0A2Z7B9M8</accession>
<name>A0A2Z7B9M8_9LAMI</name>
<proteinExistence type="predicted"/>